<dbReference type="AlphaFoldDB" id="A0AAW2TTK7"/>
<accession>A0AAW2TTK7</accession>
<comment type="caution">
    <text evidence="2">The sequence shown here is derived from an EMBL/GenBank/DDBJ whole genome shotgun (WGS) entry which is preliminary data.</text>
</comment>
<reference evidence="2" key="2">
    <citation type="journal article" date="2024" name="Plant">
        <title>Genomic evolution and insights into agronomic trait innovations of Sesamum species.</title>
        <authorList>
            <person name="Miao H."/>
            <person name="Wang L."/>
            <person name="Qu L."/>
            <person name="Liu H."/>
            <person name="Sun Y."/>
            <person name="Le M."/>
            <person name="Wang Q."/>
            <person name="Wei S."/>
            <person name="Zheng Y."/>
            <person name="Lin W."/>
            <person name="Duan Y."/>
            <person name="Cao H."/>
            <person name="Xiong S."/>
            <person name="Wang X."/>
            <person name="Wei L."/>
            <person name="Li C."/>
            <person name="Ma Q."/>
            <person name="Ju M."/>
            <person name="Zhao R."/>
            <person name="Li G."/>
            <person name="Mu C."/>
            <person name="Tian Q."/>
            <person name="Mei H."/>
            <person name="Zhang T."/>
            <person name="Gao T."/>
            <person name="Zhang H."/>
        </authorList>
    </citation>
    <scope>NUCLEOTIDE SEQUENCE</scope>
    <source>
        <strain evidence="2">G02</strain>
    </source>
</reference>
<organism evidence="2">
    <name type="scientific">Sesamum radiatum</name>
    <name type="common">Black benniseed</name>
    <dbReference type="NCBI Taxonomy" id="300843"/>
    <lineage>
        <taxon>Eukaryota</taxon>
        <taxon>Viridiplantae</taxon>
        <taxon>Streptophyta</taxon>
        <taxon>Embryophyta</taxon>
        <taxon>Tracheophyta</taxon>
        <taxon>Spermatophyta</taxon>
        <taxon>Magnoliopsida</taxon>
        <taxon>eudicotyledons</taxon>
        <taxon>Gunneridae</taxon>
        <taxon>Pentapetalae</taxon>
        <taxon>asterids</taxon>
        <taxon>lamiids</taxon>
        <taxon>Lamiales</taxon>
        <taxon>Pedaliaceae</taxon>
        <taxon>Sesamum</taxon>
    </lineage>
</organism>
<dbReference type="EMBL" id="JACGWJ010000007">
    <property type="protein sequence ID" value="KAL0408215.1"/>
    <property type="molecule type" value="Genomic_DNA"/>
</dbReference>
<protein>
    <submittedName>
        <fullName evidence="2">Uncharacterized protein</fullName>
    </submittedName>
</protein>
<evidence type="ECO:0000256" key="1">
    <source>
        <dbReference type="SAM" id="MobiDB-lite"/>
    </source>
</evidence>
<sequence length="93" mass="10129">MVMVGDGRVVSPAGGGNSKRPRDDASEPPRYGVGKGLFTYGTNRQGGVSSFWDASDFDIAHQKSRSLVSAYDVTRLFFLTIPLVDFFVARRLG</sequence>
<evidence type="ECO:0000313" key="2">
    <source>
        <dbReference type="EMBL" id="KAL0408215.1"/>
    </source>
</evidence>
<gene>
    <name evidence="2" type="ORF">Sradi_1755900</name>
</gene>
<proteinExistence type="predicted"/>
<name>A0AAW2TTK7_SESRA</name>
<reference evidence="2" key="1">
    <citation type="submission" date="2020-06" db="EMBL/GenBank/DDBJ databases">
        <authorList>
            <person name="Li T."/>
            <person name="Hu X."/>
            <person name="Zhang T."/>
            <person name="Song X."/>
            <person name="Zhang H."/>
            <person name="Dai N."/>
            <person name="Sheng W."/>
            <person name="Hou X."/>
            <person name="Wei L."/>
        </authorList>
    </citation>
    <scope>NUCLEOTIDE SEQUENCE</scope>
    <source>
        <strain evidence="2">G02</strain>
        <tissue evidence="2">Leaf</tissue>
    </source>
</reference>
<feature type="region of interest" description="Disordered" evidence="1">
    <location>
        <begin position="1"/>
        <end position="31"/>
    </location>
</feature>